<dbReference type="EMBL" id="BRXR01000001">
    <property type="protein sequence ID" value="GLC28832.1"/>
    <property type="molecule type" value="Genomic_DNA"/>
</dbReference>
<proteinExistence type="predicted"/>
<accession>A0ABQ5N0W3</accession>
<sequence>MNSKNKSFYNNKAINKQKDWGKVSSAECGNEIRKAVMDFEKNLIEDQNTIENNELR</sequence>
<protein>
    <submittedName>
        <fullName evidence="1">Uncharacterized protein</fullName>
    </submittedName>
</protein>
<dbReference type="RefSeq" id="WP_264848104.1">
    <property type="nucleotide sequence ID" value="NZ_BRXR01000001.1"/>
</dbReference>
<evidence type="ECO:0000313" key="2">
    <source>
        <dbReference type="Proteomes" id="UP001208567"/>
    </source>
</evidence>
<dbReference type="Proteomes" id="UP001208567">
    <property type="component" value="Unassembled WGS sequence"/>
</dbReference>
<evidence type="ECO:0000313" key="1">
    <source>
        <dbReference type="EMBL" id="GLC28832.1"/>
    </source>
</evidence>
<name>A0ABQ5N0W3_9CLOT</name>
<organism evidence="1 2">
    <name type="scientific">Clostridium omnivorum</name>
    <dbReference type="NCBI Taxonomy" id="1604902"/>
    <lineage>
        <taxon>Bacteria</taxon>
        <taxon>Bacillati</taxon>
        <taxon>Bacillota</taxon>
        <taxon>Clostridia</taxon>
        <taxon>Eubacteriales</taxon>
        <taxon>Clostridiaceae</taxon>
        <taxon>Clostridium</taxon>
    </lineage>
</organism>
<reference evidence="1 2" key="1">
    <citation type="journal article" date="2024" name="Int. J. Syst. Evol. Microbiol.">
        <title>Clostridium omnivorum sp. nov., isolated from anoxic soil under the treatment of reductive soil disinfestation.</title>
        <authorList>
            <person name="Ueki A."/>
            <person name="Tonouchi A."/>
            <person name="Kaku N."/>
            <person name="Honma S."/>
            <person name="Ueki K."/>
        </authorList>
    </citation>
    <scope>NUCLEOTIDE SEQUENCE [LARGE SCALE GENOMIC DNA]</scope>
    <source>
        <strain evidence="1 2">E14</strain>
    </source>
</reference>
<comment type="caution">
    <text evidence="1">The sequence shown here is derived from an EMBL/GenBank/DDBJ whole genome shotgun (WGS) entry which is preliminary data.</text>
</comment>
<keyword evidence="2" id="KW-1185">Reference proteome</keyword>
<gene>
    <name evidence="1" type="ORF">bsdE14_02420</name>
</gene>